<keyword evidence="2" id="KW-1185">Reference proteome</keyword>
<proteinExistence type="predicted"/>
<protein>
    <recommendedName>
        <fullName evidence="3">DUF3024 domain-containing protein</fullName>
    </recommendedName>
</protein>
<reference evidence="1 2" key="1">
    <citation type="submission" date="2020-08" db="EMBL/GenBank/DDBJ databases">
        <title>Genomic Encyclopedia of Type Strains, Phase III (KMG-III): the genomes of soil and plant-associated and newly described type strains.</title>
        <authorList>
            <person name="Whitman W."/>
        </authorList>
    </citation>
    <scope>NUCLEOTIDE SEQUENCE [LARGE SCALE GENOMIC DNA]</scope>
    <source>
        <strain evidence="1 2">CECT 8571</strain>
    </source>
</reference>
<dbReference type="RefSeq" id="WP_221197124.1">
    <property type="nucleotide sequence ID" value="NZ_JACHXZ010000001.1"/>
</dbReference>
<accession>A0A839UIV7</accession>
<evidence type="ECO:0000313" key="1">
    <source>
        <dbReference type="EMBL" id="MBB3167483.1"/>
    </source>
</evidence>
<sequence length="114" mass="13037">MSQYTFPVTPQLNAISEFLSEAHARIQQNFTTINPVVGINQQMRASGIPADVITIDCLTSNRRILIILHDSTPDVARYQFGKRDRDPEKAYREIALNALTADQLYQWMGEYFSE</sequence>
<dbReference type="AlphaFoldDB" id="A0A839UIV7"/>
<organism evidence="1 2">
    <name type="scientific">Simiduia aestuariiviva</name>
    <dbReference type="NCBI Taxonomy" id="1510459"/>
    <lineage>
        <taxon>Bacteria</taxon>
        <taxon>Pseudomonadati</taxon>
        <taxon>Pseudomonadota</taxon>
        <taxon>Gammaproteobacteria</taxon>
        <taxon>Cellvibrionales</taxon>
        <taxon>Cellvibrionaceae</taxon>
        <taxon>Simiduia</taxon>
    </lineage>
</organism>
<evidence type="ECO:0008006" key="3">
    <source>
        <dbReference type="Google" id="ProtNLM"/>
    </source>
</evidence>
<dbReference type="EMBL" id="JACHXZ010000001">
    <property type="protein sequence ID" value="MBB3167483.1"/>
    <property type="molecule type" value="Genomic_DNA"/>
</dbReference>
<gene>
    <name evidence="1" type="ORF">FHS30_000659</name>
</gene>
<name>A0A839UIV7_9GAMM</name>
<evidence type="ECO:0000313" key="2">
    <source>
        <dbReference type="Proteomes" id="UP000559987"/>
    </source>
</evidence>
<comment type="caution">
    <text evidence="1">The sequence shown here is derived from an EMBL/GenBank/DDBJ whole genome shotgun (WGS) entry which is preliminary data.</text>
</comment>
<dbReference type="Proteomes" id="UP000559987">
    <property type="component" value="Unassembled WGS sequence"/>
</dbReference>